<protein>
    <recommendedName>
        <fullName evidence="3">Mannosyl transferase</fullName>
    </recommendedName>
</protein>
<gene>
    <name evidence="1" type="ORF">Q9L58_005084</name>
</gene>
<dbReference type="Pfam" id="PF11927">
    <property type="entry name" value="HODM_asu-like"/>
    <property type="match status" value="1"/>
</dbReference>
<evidence type="ECO:0008006" key="3">
    <source>
        <dbReference type="Google" id="ProtNLM"/>
    </source>
</evidence>
<evidence type="ECO:0000313" key="1">
    <source>
        <dbReference type="EMBL" id="KAL0635946.1"/>
    </source>
</evidence>
<comment type="caution">
    <text evidence="1">The sequence shown here is derived from an EMBL/GenBank/DDBJ whole genome shotgun (WGS) entry which is preliminary data.</text>
</comment>
<name>A0ABR3GJ35_9PEZI</name>
<dbReference type="EMBL" id="JBBBZM010000059">
    <property type="protein sequence ID" value="KAL0635946.1"/>
    <property type="molecule type" value="Genomic_DNA"/>
</dbReference>
<evidence type="ECO:0000313" key="2">
    <source>
        <dbReference type="Proteomes" id="UP001447188"/>
    </source>
</evidence>
<organism evidence="1 2">
    <name type="scientific">Discina gigas</name>
    <dbReference type="NCBI Taxonomy" id="1032678"/>
    <lineage>
        <taxon>Eukaryota</taxon>
        <taxon>Fungi</taxon>
        <taxon>Dikarya</taxon>
        <taxon>Ascomycota</taxon>
        <taxon>Pezizomycotina</taxon>
        <taxon>Pezizomycetes</taxon>
        <taxon>Pezizales</taxon>
        <taxon>Discinaceae</taxon>
        <taxon>Discina</taxon>
    </lineage>
</organism>
<dbReference type="InterPro" id="IPR021848">
    <property type="entry name" value="HODM_asu-like"/>
</dbReference>
<proteinExistence type="predicted"/>
<dbReference type="Proteomes" id="UP001447188">
    <property type="component" value="Unassembled WGS sequence"/>
</dbReference>
<accession>A0ABR3GJ35</accession>
<keyword evidence="2" id="KW-1185">Reference proteome</keyword>
<reference evidence="1 2" key="1">
    <citation type="submission" date="2024-02" db="EMBL/GenBank/DDBJ databases">
        <title>Discinaceae phylogenomics.</title>
        <authorList>
            <person name="Dirks A.C."/>
            <person name="James T.Y."/>
        </authorList>
    </citation>
    <scope>NUCLEOTIDE SEQUENCE [LARGE SCALE GENOMIC DNA]</scope>
    <source>
        <strain evidence="1 2">ACD0624</strain>
    </source>
</reference>
<sequence length="301" mass="34450">MDPDEWIELDNDFLSYHASKAARIIARGALCSRTEPCAFNAACELLEHLVAYLPARYPSLFIATAEGMENTVTGESFNVHERPLKEDPMQMAARMVQDDIAIMVEGDDGRYYLRAGSILLPGFWRLQDKMGMSLDEIHESGEVPEYRERLKKGMNNFFSRVQPGGAALRHNYFLQVDDSLPWSHSIGDEDSDGIGWFTAEKNKAIQHHYFRSERQSLRRLPRTGGVVFTIRTYFVPVTEIAKEPYVPGRLASAVRSWGEDVSRYKGRERYQDILLEYLDGEHQKQVEAGLVVEEEEGKYPY</sequence>